<keyword evidence="8" id="KW-0238">DNA-binding</keyword>
<keyword evidence="6" id="KW-0862">Zinc</keyword>
<dbReference type="Pfam" id="PF00096">
    <property type="entry name" value="zf-C2H2"/>
    <property type="match status" value="11"/>
</dbReference>
<dbReference type="GO" id="GO:0003677">
    <property type="term" value="F:DNA binding"/>
    <property type="evidence" value="ECO:0007669"/>
    <property type="project" value="UniProtKB-KW"/>
</dbReference>
<comment type="subcellular location">
    <subcellularLocation>
        <location evidence="1">Nucleus</location>
    </subcellularLocation>
</comment>
<feature type="region of interest" description="Disordered" evidence="12">
    <location>
        <begin position="349"/>
        <end position="371"/>
    </location>
</feature>
<keyword evidence="3" id="KW-0479">Metal-binding</keyword>
<dbReference type="PROSITE" id="PS00028">
    <property type="entry name" value="ZINC_FINGER_C2H2_1"/>
    <property type="match status" value="12"/>
</dbReference>
<dbReference type="FunFam" id="3.30.160.60:FF:002343">
    <property type="entry name" value="Zinc finger protein 33A"/>
    <property type="match status" value="4"/>
</dbReference>
<feature type="domain" description="C2H2-type" evidence="13">
    <location>
        <begin position="668"/>
        <end position="695"/>
    </location>
</feature>
<dbReference type="GO" id="GO:0008270">
    <property type="term" value="F:zinc ion binding"/>
    <property type="evidence" value="ECO:0007669"/>
    <property type="project" value="UniProtKB-KW"/>
</dbReference>
<evidence type="ECO:0000256" key="6">
    <source>
        <dbReference type="ARBA" id="ARBA00022833"/>
    </source>
</evidence>
<dbReference type="InterPro" id="IPR036236">
    <property type="entry name" value="Znf_C2H2_sf"/>
</dbReference>
<evidence type="ECO:0000256" key="3">
    <source>
        <dbReference type="ARBA" id="ARBA00022723"/>
    </source>
</evidence>
<evidence type="ECO:0000256" key="8">
    <source>
        <dbReference type="ARBA" id="ARBA00023125"/>
    </source>
</evidence>
<dbReference type="FunFam" id="3.30.160.60:FF:001498">
    <property type="entry name" value="Zinc finger protein 404"/>
    <property type="match status" value="1"/>
</dbReference>
<evidence type="ECO:0000256" key="5">
    <source>
        <dbReference type="ARBA" id="ARBA00022771"/>
    </source>
</evidence>
<evidence type="ECO:0000256" key="1">
    <source>
        <dbReference type="ARBA" id="ARBA00004123"/>
    </source>
</evidence>
<feature type="domain" description="C2H2-type" evidence="13">
    <location>
        <begin position="612"/>
        <end position="639"/>
    </location>
</feature>
<feature type="domain" description="C2H2-type" evidence="13">
    <location>
        <begin position="724"/>
        <end position="751"/>
    </location>
</feature>
<dbReference type="InterPro" id="IPR050636">
    <property type="entry name" value="C2H2-ZF_domain-containing"/>
</dbReference>
<dbReference type="Gene3D" id="3.30.160.60">
    <property type="entry name" value="Classic Zinc Finger"/>
    <property type="match status" value="12"/>
</dbReference>
<dbReference type="FunFam" id="3.30.160.60:FF:000508">
    <property type="entry name" value="Myeloid zinc finger 1"/>
    <property type="match status" value="1"/>
</dbReference>
<gene>
    <name evidence="14" type="ORF">MNOR_LOCUS12732</name>
</gene>
<evidence type="ECO:0000256" key="4">
    <source>
        <dbReference type="ARBA" id="ARBA00022737"/>
    </source>
</evidence>
<evidence type="ECO:0000256" key="10">
    <source>
        <dbReference type="ARBA" id="ARBA00023242"/>
    </source>
</evidence>
<organism evidence="14 15">
    <name type="scientific">Meganyctiphanes norvegica</name>
    <name type="common">Northern krill</name>
    <name type="synonym">Thysanopoda norvegica</name>
    <dbReference type="NCBI Taxonomy" id="48144"/>
    <lineage>
        <taxon>Eukaryota</taxon>
        <taxon>Metazoa</taxon>
        <taxon>Ecdysozoa</taxon>
        <taxon>Arthropoda</taxon>
        <taxon>Crustacea</taxon>
        <taxon>Multicrustacea</taxon>
        <taxon>Malacostraca</taxon>
        <taxon>Eumalacostraca</taxon>
        <taxon>Eucarida</taxon>
        <taxon>Euphausiacea</taxon>
        <taxon>Euphausiidae</taxon>
        <taxon>Meganyctiphanes</taxon>
    </lineage>
</organism>
<feature type="domain" description="C2H2-type" evidence="13">
    <location>
        <begin position="416"/>
        <end position="443"/>
    </location>
</feature>
<feature type="domain" description="C2H2-type" evidence="13">
    <location>
        <begin position="696"/>
        <end position="723"/>
    </location>
</feature>
<feature type="domain" description="C2H2-type" evidence="13">
    <location>
        <begin position="472"/>
        <end position="499"/>
    </location>
</feature>
<dbReference type="GO" id="GO:0006355">
    <property type="term" value="P:regulation of DNA-templated transcription"/>
    <property type="evidence" value="ECO:0007669"/>
    <property type="project" value="UniProtKB-ARBA"/>
</dbReference>
<dbReference type="GO" id="GO:0005634">
    <property type="term" value="C:nucleus"/>
    <property type="evidence" value="ECO:0007669"/>
    <property type="project" value="UniProtKB-SubCell"/>
</dbReference>
<evidence type="ECO:0000256" key="11">
    <source>
        <dbReference type="PROSITE-ProRule" id="PRU00042"/>
    </source>
</evidence>
<name>A0AAV2QH72_MEGNR</name>
<dbReference type="FunFam" id="3.30.160.60:FF:000104">
    <property type="entry name" value="Transcriptional repressor protein YY1"/>
    <property type="match status" value="1"/>
</dbReference>
<keyword evidence="9" id="KW-0804">Transcription</keyword>
<keyword evidence="7" id="KW-0805">Transcription regulation</keyword>
<dbReference type="PROSITE" id="PS50157">
    <property type="entry name" value="ZINC_FINGER_C2H2_2"/>
    <property type="match status" value="12"/>
</dbReference>
<accession>A0AAV2QH72</accession>
<feature type="domain" description="C2H2-type" evidence="13">
    <location>
        <begin position="556"/>
        <end position="583"/>
    </location>
</feature>
<keyword evidence="4" id="KW-0677">Repeat</keyword>
<dbReference type="GO" id="GO:0042802">
    <property type="term" value="F:identical protein binding"/>
    <property type="evidence" value="ECO:0007669"/>
    <property type="project" value="UniProtKB-ARBA"/>
</dbReference>
<dbReference type="Pfam" id="PF13912">
    <property type="entry name" value="zf-C2H2_6"/>
    <property type="match status" value="1"/>
</dbReference>
<dbReference type="FunFam" id="3.30.160.60:FF:000624">
    <property type="entry name" value="zinc finger protein 697"/>
    <property type="match status" value="1"/>
</dbReference>
<dbReference type="FunFam" id="3.30.160.60:FF:000557">
    <property type="entry name" value="zinc finger and SCAN domain-containing protein 29"/>
    <property type="match status" value="1"/>
</dbReference>
<dbReference type="PANTHER" id="PTHR47772">
    <property type="entry name" value="ZINC FINGER PROTEIN 200"/>
    <property type="match status" value="1"/>
</dbReference>
<reference evidence="14 15" key="1">
    <citation type="submission" date="2024-05" db="EMBL/GenBank/DDBJ databases">
        <authorList>
            <person name="Wallberg A."/>
        </authorList>
    </citation>
    <scope>NUCLEOTIDE SEQUENCE [LARGE SCALE GENOMIC DNA]</scope>
</reference>
<protein>
    <recommendedName>
        <fullName evidence="13">C2H2-type domain-containing protein</fullName>
    </recommendedName>
</protein>
<comment type="similarity">
    <text evidence="2">Belongs to the krueppel C2H2-type zinc-finger protein family.</text>
</comment>
<evidence type="ECO:0000259" key="13">
    <source>
        <dbReference type="PROSITE" id="PS50157"/>
    </source>
</evidence>
<keyword evidence="10" id="KW-0539">Nucleus</keyword>
<feature type="domain" description="C2H2-type" evidence="13">
    <location>
        <begin position="584"/>
        <end position="611"/>
    </location>
</feature>
<dbReference type="EMBL" id="CAXKWB010007066">
    <property type="protein sequence ID" value="CAL4085537.1"/>
    <property type="molecule type" value="Genomic_DNA"/>
</dbReference>
<evidence type="ECO:0000256" key="2">
    <source>
        <dbReference type="ARBA" id="ARBA00006991"/>
    </source>
</evidence>
<evidence type="ECO:0000313" key="14">
    <source>
        <dbReference type="EMBL" id="CAL4085537.1"/>
    </source>
</evidence>
<dbReference type="FunFam" id="3.30.160.60:FF:001396">
    <property type="entry name" value="Zinc finger protein 585A"/>
    <property type="match status" value="1"/>
</dbReference>
<evidence type="ECO:0000256" key="9">
    <source>
        <dbReference type="ARBA" id="ARBA00023163"/>
    </source>
</evidence>
<feature type="domain" description="C2H2-type" evidence="13">
    <location>
        <begin position="640"/>
        <end position="667"/>
    </location>
</feature>
<dbReference type="SMART" id="SM00355">
    <property type="entry name" value="ZnF_C2H2"/>
    <property type="match status" value="12"/>
</dbReference>
<dbReference type="FunFam" id="3.30.160.60:FF:000774">
    <property type="entry name" value="Zinc finger protein"/>
    <property type="match status" value="1"/>
</dbReference>
<dbReference type="AlphaFoldDB" id="A0AAV2QH72"/>
<evidence type="ECO:0000313" key="15">
    <source>
        <dbReference type="Proteomes" id="UP001497623"/>
    </source>
</evidence>
<dbReference type="Proteomes" id="UP001497623">
    <property type="component" value="Unassembled WGS sequence"/>
</dbReference>
<comment type="caution">
    <text evidence="14">The sequence shown here is derived from an EMBL/GenBank/DDBJ whole genome shotgun (WGS) entry which is preliminary data.</text>
</comment>
<dbReference type="FunFam" id="3.30.160.60:FF:000925">
    <property type="entry name" value="Zinc finger protein 668"/>
    <property type="match status" value="1"/>
</dbReference>
<feature type="domain" description="C2H2-type" evidence="13">
    <location>
        <begin position="444"/>
        <end position="471"/>
    </location>
</feature>
<feature type="domain" description="C2H2-type" evidence="13">
    <location>
        <begin position="500"/>
        <end position="527"/>
    </location>
</feature>
<feature type="domain" description="C2H2-type" evidence="13">
    <location>
        <begin position="528"/>
        <end position="555"/>
    </location>
</feature>
<dbReference type="SUPFAM" id="SSF57667">
    <property type="entry name" value="beta-beta-alpha zinc fingers"/>
    <property type="match status" value="6"/>
</dbReference>
<keyword evidence="15" id="KW-1185">Reference proteome</keyword>
<dbReference type="PANTHER" id="PTHR47772:SF13">
    <property type="entry name" value="GASTRULA ZINC FINGER PROTEIN XLCGF49.1-LIKE-RELATED"/>
    <property type="match status" value="1"/>
</dbReference>
<proteinExistence type="inferred from homology"/>
<evidence type="ECO:0000256" key="12">
    <source>
        <dbReference type="SAM" id="MobiDB-lite"/>
    </source>
</evidence>
<evidence type="ECO:0000256" key="7">
    <source>
        <dbReference type="ARBA" id="ARBA00023015"/>
    </source>
</evidence>
<sequence length="886" mass="103574">MSFFNPQVITQNSIMERTYRIDNQYNNASDRSYTPDIPFSVERSYTPEVPYSIERITTPERNFPMERSQTPEKLYSIERTYTPMASFPLRSPYMPDRQYSTERSYISNIPNQPHSIGGSFFPDNPIFANRSYVSSHYSPENVYNIAKVYQSNKSQINDSQQVLSAENESLNSEKNVKSVAKQNNFTGKYIYGHPYPYNLERHFYVSQKHSSNLEKQSFDQTKDDVSNEKIYENNQRQPNEAVKHLYLPNQQADLIDESSKIGEKYSQPCEEPTTLDKHSYTFENQIYMQEKLTITNEKKSSQNSNPLVKSMLENNECLLETEKTSHVDFSNNKQIVNHSKDFNTYTYEPYDKNNKTLQNTERPSSQDKSYDTNYEYVNDNFEGEHKHILISNHSVFDTTNNQTIITSYHKKPSKSFACTQCPKVFSQNFKLEVHMRTHTGERPFACTQCGKKFTLQFNLETHIRIHTGERPYQCPECKKKFSQQSHLKTHMRIHTGERPYECQECGKKFSQQLNLQRHVRVHTGERPFECNECSKAFSQESQLKSHIRIHTGEKPFACTYCEKKFSQQFNLETHIRIHTGEKPFECTYCNKTFSQQSHLKTHTRIHTGERPYNCQECGKKFSQQLNLTVHLRVHTGEKPYECSLCGKKFSQESGLKMHLRIHTGIKPFECEDCGKKFTQGFNLETHRRVHTGEKPFECHECHKCFSQQSHLKTHLRTHTGEKPYECNVCMKKFAQQFNLDKHKLTHRIDNSDYQEFIPEQVIPKQEITIDGSITESLTFGISKNIQVDATDEMHGGNPDNLSNNIQNSLGILTQHREVNKSLETRREFEVNGNDFHSQILKDNNIVNAEKGLTESNNKEENYHIWPSNIPHDYFEVTPSIHEDIDQ</sequence>
<dbReference type="InterPro" id="IPR013087">
    <property type="entry name" value="Znf_C2H2_type"/>
</dbReference>
<keyword evidence="5 11" id="KW-0863">Zinc-finger</keyword>